<evidence type="ECO:0000256" key="1">
    <source>
        <dbReference type="SAM" id="MobiDB-lite"/>
    </source>
</evidence>
<keyword evidence="2" id="KW-0238">DNA-binding</keyword>
<keyword evidence="3" id="KW-1185">Reference proteome</keyword>
<gene>
    <name evidence="2" type="ORF">ACFSUB_04345</name>
</gene>
<feature type="compositionally biased region" description="Low complexity" evidence="1">
    <location>
        <begin position="241"/>
        <end position="255"/>
    </location>
</feature>
<evidence type="ECO:0000313" key="3">
    <source>
        <dbReference type="Proteomes" id="UP001597520"/>
    </source>
</evidence>
<feature type="region of interest" description="Disordered" evidence="1">
    <location>
        <begin position="234"/>
        <end position="267"/>
    </location>
</feature>
<reference evidence="3" key="1">
    <citation type="journal article" date="2019" name="Int. J. Syst. Evol. Microbiol.">
        <title>The Global Catalogue of Microorganisms (GCM) 10K type strain sequencing project: providing services to taxonomists for standard genome sequencing and annotation.</title>
        <authorList>
            <consortium name="The Broad Institute Genomics Platform"/>
            <consortium name="The Broad Institute Genome Sequencing Center for Infectious Disease"/>
            <person name="Wu L."/>
            <person name="Ma J."/>
        </authorList>
    </citation>
    <scope>NUCLEOTIDE SEQUENCE [LARGE SCALE GENOMIC DNA]</scope>
    <source>
        <strain evidence="3">KCTC 33792</strain>
    </source>
</reference>
<name>A0ABW5SYX0_9BACI</name>
<dbReference type="Proteomes" id="UP001597520">
    <property type="component" value="Unassembled WGS sequence"/>
</dbReference>
<protein>
    <submittedName>
        <fullName evidence="2">Single-stranded DNA-binding protein</fullName>
    </submittedName>
</protein>
<dbReference type="GO" id="GO:0003677">
    <property type="term" value="F:DNA binding"/>
    <property type="evidence" value="ECO:0007669"/>
    <property type="project" value="UniProtKB-KW"/>
</dbReference>
<dbReference type="EMBL" id="JBHUML010000002">
    <property type="protein sequence ID" value="MFD2704685.1"/>
    <property type="molecule type" value="Genomic_DNA"/>
</dbReference>
<dbReference type="RefSeq" id="WP_380711962.1">
    <property type="nucleotide sequence ID" value="NZ_JBHUML010000002.1"/>
</dbReference>
<organism evidence="2 3">
    <name type="scientific">Salibacterium lacus</name>
    <dbReference type="NCBI Taxonomy" id="1898109"/>
    <lineage>
        <taxon>Bacteria</taxon>
        <taxon>Bacillati</taxon>
        <taxon>Bacillota</taxon>
        <taxon>Bacilli</taxon>
        <taxon>Bacillales</taxon>
        <taxon>Bacillaceae</taxon>
    </lineage>
</organism>
<evidence type="ECO:0000313" key="2">
    <source>
        <dbReference type="EMBL" id="MFD2704685.1"/>
    </source>
</evidence>
<feature type="region of interest" description="Disordered" evidence="1">
    <location>
        <begin position="1"/>
        <end position="30"/>
    </location>
</feature>
<sequence length="267" mass="30036">MPGVRDQLKKREEKREQAANGGDNGNLPEGVTRYVSQAQELKGDGKPFVILRDPDLWYFYFVHEAASWSPREVYVQKHTCLNSPTKAPETPEEAEQLFEKYGKPNGSACISDKAKAPRKLYLMIPVFDPEYNEWRVIDFKEYHVGNVIADFDKAEKGARKFQKDYSLIGDVCVIKKSADGKSYTLETYDGDDGEEIAQKASEFMDVDIPYEELANFREESDMIEILRNADDNYVDKSVLPEGSGESSAEAGDSDGPAADAEDPTEDF</sequence>
<feature type="compositionally biased region" description="Basic and acidic residues" evidence="1">
    <location>
        <begin position="1"/>
        <end position="17"/>
    </location>
</feature>
<comment type="caution">
    <text evidence="2">The sequence shown here is derived from an EMBL/GenBank/DDBJ whole genome shotgun (WGS) entry which is preliminary data.</text>
</comment>
<proteinExistence type="predicted"/>
<accession>A0ABW5SYX0</accession>